<gene>
    <name evidence="1" type="ORF">ASZ90_010556</name>
</gene>
<sequence length="48" mass="5909">MPHWHGERRRELMPVPNRDDECPLFAPSNYIQGDLFFKNYILLHFFLF</sequence>
<accession>A0A0W8FFU0</accession>
<organism evidence="1">
    <name type="scientific">hydrocarbon metagenome</name>
    <dbReference type="NCBI Taxonomy" id="938273"/>
    <lineage>
        <taxon>unclassified sequences</taxon>
        <taxon>metagenomes</taxon>
        <taxon>ecological metagenomes</taxon>
    </lineage>
</organism>
<evidence type="ECO:0000313" key="1">
    <source>
        <dbReference type="EMBL" id="KUG19722.1"/>
    </source>
</evidence>
<proteinExistence type="predicted"/>
<reference evidence="1" key="1">
    <citation type="journal article" date="2015" name="Proc. Natl. Acad. Sci. U.S.A.">
        <title>Networks of energetic and metabolic interactions define dynamics in microbial communities.</title>
        <authorList>
            <person name="Embree M."/>
            <person name="Liu J.K."/>
            <person name="Al-Bassam M.M."/>
            <person name="Zengler K."/>
        </authorList>
    </citation>
    <scope>NUCLEOTIDE SEQUENCE</scope>
</reference>
<dbReference type="EMBL" id="LNQE01001263">
    <property type="protein sequence ID" value="KUG19722.1"/>
    <property type="molecule type" value="Genomic_DNA"/>
</dbReference>
<dbReference type="AlphaFoldDB" id="A0A0W8FFU0"/>
<comment type="caution">
    <text evidence="1">The sequence shown here is derived from an EMBL/GenBank/DDBJ whole genome shotgun (WGS) entry which is preliminary data.</text>
</comment>
<name>A0A0W8FFU0_9ZZZZ</name>
<protein>
    <submittedName>
        <fullName evidence="1">Uncharacterized protein</fullName>
    </submittedName>
</protein>